<dbReference type="AlphaFoldDB" id="A0A3N0X196"/>
<gene>
    <name evidence="1" type="ORF">EGH73_13780</name>
</gene>
<organism evidence="1 2">
    <name type="scientific">Epilithonimonas hominis</name>
    <dbReference type="NCBI Taxonomy" id="420404"/>
    <lineage>
        <taxon>Bacteria</taxon>
        <taxon>Pseudomonadati</taxon>
        <taxon>Bacteroidota</taxon>
        <taxon>Flavobacteriia</taxon>
        <taxon>Flavobacteriales</taxon>
        <taxon>Weeksellaceae</taxon>
        <taxon>Chryseobacterium group</taxon>
        <taxon>Epilithonimonas</taxon>
    </lineage>
</organism>
<dbReference type="RefSeq" id="WP_123282329.1">
    <property type="nucleotide sequence ID" value="NZ_RJTU01000086.1"/>
</dbReference>
<sequence>MGSNILGSGGWAAFDWWLDYQDPKDQEEIQVVQIAAIGFQLKHGNVKGLQNLVNEVEEGAKVSGWVKKSVFKSLDPVTYQI</sequence>
<evidence type="ECO:0000313" key="2">
    <source>
        <dbReference type="Proteomes" id="UP000267623"/>
    </source>
</evidence>
<dbReference type="Proteomes" id="UP000267623">
    <property type="component" value="Unassembled WGS sequence"/>
</dbReference>
<evidence type="ECO:0000313" key="1">
    <source>
        <dbReference type="EMBL" id="ROI11144.1"/>
    </source>
</evidence>
<reference evidence="2" key="2">
    <citation type="submission" date="2018-11" db="EMBL/GenBank/DDBJ databases">
        <title>Proposal to divide the Flavobacteriaceae and reorganize its genera based on Amino Acid Identity values calculated from whole genome sequences.</title>
        <authorList>
            <person name="Nicholson A.C."/>
            <person name="Gulvik C.A."/>
            <person name="Whitney A.M."/>
            <person name="Humrighouse B.W."/>
            <person name="Bell M."/>
            <person name="Holmes B."/>
            <person name="Steigerwalt A."/>
            <person name="Villarma A."/>
            <person name="Sheth M."/>
            <person name="Batra D."/>
            <person name="Pryor J."/>
            <person name="Bernardet J.-F."/>
            <person name="Hugo C."/>
            <person name="Kampfer P."/>
            <person name="Newman J."/>
            <person name="Mcquiston J."/>
        </authorList>
    </citation>
    <scope>NUCLEOTIDE SEQUENCE [LARGE SCALE GENOMIC DNA]</scope>
    <source>
        <strain evidence="2">DSM 22165</strain>
    </source>
</reference>
<comment type="caution">
    <text evidence="1">The sequence shown here is derived from an EMBL/GenBank/DDBJ whole genome shotgun (WGS) entry which is preliminary data.</text>
</comment>
<accession>A0A3N0X196</accession>
<protein>
    <submittedName>
        <fullName evidence="1">Uncharacterized protein</fullName>
    </submittedName>
</protein>
<name>A0A3N0X196_9FLAO</name>
<reference evidence="2" key="1">
    <citation type="submission" date="2018-11" db="EMBL/GenBank/DDBJ databases">
        <title>Proposal to divide the Flavobacteriaceae and reorganize its genera based on Amino Acid Identity values calculated from whole genome sequences.</title>
        <authorList>
            <person name="Nicholson A.C."/>
            <person name="Gulvik C.A."/>
            <person name="Whitney A.M."/>
            <person name="Humrighouse B.W."/>
            <person name="Bell M."/>
            <person name="Holmes B."/>
            <person name="Steigerwalt A."/>
            <person name="Villarma A."/>
            <person name="Sheth M."/>
            <person name="Batra D."/>
            <person name="Pryor J."/>
            <person name="Bernardet J.-F."/>
            <person name="Hugo C."/>
            <person name="Kampfer P."/>
            <person name="Newman J."/>
            <person name="Mcquiston J.R."/>
        </authorList>
    </citation>
    <scope>NUCLEOTIDE SEQUENCE [LARGE SCALE GENOMIC DNA]</scope>
    <source>
        <strain evidence="2">DSM 22165</strain>
    </source>
</reference>
<dbReference type="EMBL" id="RJTU01000086">
    <property type="protein sequence ID" value="ROI11144.1"/>
    <property type="molecule type" value="Genomic_DNA"/>
</dbReference>
<proteinExistence type="predicted"/>